<dbReference type="InterPro" id="IPR005509">
    <property type="entry name" value="AfsA_hotdog_dom"/>
</dbReference>
<accession>A0A7U3USH1</accession>
<reference evidence="3 4" key="1">
    <citation type="journal article" date="2010" name="J. Bacteriol.">
        <title>Biochemical characterization of a novel indole prenyltransferase from Streptomyces sp. SN-593.</title>
        <authorList>
            <person name="Takahashi S."/>
            <person name="Takagi H."/>
            <person name="Toyoda A."/>
            <person name="Uramoto M."/>
            <person name="Nogawa T."/>
            <person name="Ueki M."/>
            <person name="Sakaki Y."/>
            <person name="Osada H."/>
        </authorList>
    </citation>
    <scope>NUCLEOTIDE SEQUENCE [LARGE SCALE GENOMIC DNA]</scope>
    <source>
        <strain evidence="3 4">SN-593</strain>
    </source>
</reference>
<feature type="compositionally biased region" description="Pro residues" evidence="1">
    <location>
        <begin position="169"/>
        <end position="179"/>
    </location>
</feature>
<evidence type="ECO:0000259" key="2">
    <source>
        <dbReference type="Pfam" id="PF03756"/>
    </source>
</evidence>
<evidence type="ECO:0000256" key="1">
    <source>
        <dbReference type="SAM" id="MobiDB-lite"/>
    </source>
</evidence>
<proteinExistence type="predicted"/>
<protein>
    <submittedName>
        <fullName evidence="3">Putative gamma-butyrolactone biosynthesis protein</fullName>
    </submittedName>
</protein>
<feature type="domain" description="A-factor biosynthesis hotdog" evidence="2">
    <location>
        <begin position="215"/>
        <end position="243"/>
    </location>
</feature>
<evidence type="ECO:0000313" key="4">
    <source>
        <dbReference type="Proteomes" id="UP000595703"/>
    </source>
</evidence>
<dbReference type="InterPro" id="IPR047757">
    <property type="entry name" value="AfsA-like"/>
</dbReference>
<gene>
    <name evidence="3" type="ORF">RVR_3973</name>
</gene>
<dbReference type="Pfam" id="PF03756">
    <property type="entry name" value="AfsA"/>
    <property type="match status" value="2"/>
</dbReference>
<dbReference type="KEGG" id="arev:RVR_3973"/>
<reference evidence="3 4" key="3">
    <citation type="journal article" date="2011" name="Nat. Chem. Biol.">
        <title>Reveromycin A biosynthesis uses RevG and RevJ for stereospecific spiroacetal formation.</title>
        <authorList>
            <person name="Takahashi S."/>
            <person name="Toyoda A."/>
            <person name="Sekiyama Y."/>
            <person name="Takagi H."/>
            <person name="Nogawa T."/>
            <person name="Uramoto M."/>
            <person name="Suzuki R."/>
            <person name="Koshino H."/>
            <person name="Kumano T."/>
            <person name="Panthee S."/>
            <person name="Dairi T."/>
            <person name="Ishikawa J."/>
            <person name="Ikeda H."/>
            <person name="Sakaki Y."/>
            <person name="Osada H."/>
        </authorList>
    </citation>
    <scope>NUCLEOTIDE SEQUENCE [LARGE SCALE GENOMIC DNA]</scope>
    <source>
        <strain evidence="3 4">SN-593</strain>
    </source>
</reference>
<organism evidence="3 4">
    <name type="scientific">Actinacidiphila reveromycinica</name>
    <dbReference type="NCBI Taxonomy" id="659352"/>
    <lineage>
        <taxon>Bacteria</taxon>
        <taxon>Bacillati</taxon>
        <taxon>Actinomycetota</taxon>
        <taxon>Actinomycetes</taxon>
        <taxon>Kitasatosporales</taxon>
        <taxon>Streptomycetaceae</taxon>
        <taxon>Actinacidiphila</taxon>
    </lineage>
</organism>
<evidence type="ECO:0000313" key="3">
    <source>
        <dbReference type="EMBL" id="BBA97972.1"/>
    </source>
</evidence>
<dbReference type="GO" id="GO:0016740">
    <property type="term" value="F:transferase activity"/>
    <property type="evidence" value="ECO:0007669"/>
    <property type="project" value="InterPro"/>
</dbReference>
<sequence>MPGLSWSRTVAREWVHRSSVAEVLLTDVRPDRTGGFEAAACWPRSHPTFPRDGSDLHSPLLVVETLRQLGIYLPLRFLGVPQSARLLIGDLYFALSPGREPRAGHGATEVTCAIAVSRVRRDALGAVTGLRLEVHYACGGHRFARAGGGARFVDPDGYAAVRGRHGTPVPAPWSPPPPAHTHAADDRPSPAALAVGGAGDVLITRRAGTLAVEPADPRHPFFFDHASDHVPGMVLLEAARQAAAEASGGTLLRPLTGRMVARRFTEFTPPALIEPVPHDRTCVFRVRQGPACTAYGVLGYDRHAV</sequence>
<reference evidence="3 4" key="2">
    <citation type="journal article" date="2011" name="J. Antibiot.">
        <title>Furaquinocins I and J: novel polyketide isoprenoid hybrid compounds from Streptomyces reveromyceticus SN-593.</title>
        <authorList>
            <person name="Panthee S."/>
            <person name="Takahashi S."/>
            <person name="Takagi H."/>
            <person name="Nogawa T."/>
            <person name="Oowada E."/>
            <person name="Uramoto M."/>
            <person name="Osada H."/>
        </authorList>
    </citation>
    <scope>NUCLEOTIDE SEQUENCE [LARGE SCALE GENOMIC DNA]</scope>
    <source>
        <strain evidence="3 4">SN-593</strain>
    </source>
</reference>
<dbReference type="NCBIfam" id="NF041195">
    <property type="entry name" value="ScbA_BarX_GamBu"/>
    <property type="match status" value="1"/>
</dbReference>
<dbReference type="EMBL" id="AP018365">
    <property type="protein sequence ID" value="BBA97972.1"/>
    <property type="molecule type" value="Genomic_DNA"/>
</dbReference>
<name>A0A7U3USH1_9ACTN</name>
<dbReference type="Proteomes" id="UP000595703">
    <property type="component" value="Chromosome"/>
</dbReference>
<dbReference type="AlphaFoldDB" id="A0A7U3USH1"/>
<feature type="region of interest" description="Disordered" evidence="1">
    <location>
        <begin position="166"/>
        <end position="189"/>
    </location>
</feature>
<reference evidence="3 4" key="4">
    <citation type="journal article" date="2020" name="Sci. Rep.">
        <title>beta-carboline chemical signals induce reveromycin production through a LuxR family regulator in Streptomyces sp. SN-593.</title>
        <authorList>
            <person name="Panthee S."/>
            <person name="Kito N."/>
            <person name="Hayashi T."/>
            <person name="Shimizu T."/>
            <person name="Ishikawa J."/>
            <person name="Hamamoto H."/>
            <person name="Osada H."/>
            <person name="Takahashi S."/>
        </authorList>
    </citation>
    <scope>NUCLEOTIDE SEQUENCE [LARGE SCALE GENOMIC DNA]</scope>
    <source>
        <strain evidence="3 4">SN-593</strain>
    </source>
</reference>
<keyword evidence="4" id="KW-1185">Reference proteome</keyword>
<feature type="domain" description="A-factor biosynthesis hotdog" evidence="2">
    <location>
        <begin position="15"/>
        <end position="125"/>
    </location>
</feature>
<dbReference type="RefSeq" id="WP_237404732.1">
    <property type="nucleotide sequence ID" value="NZ_AP018365.1"/>
</dbReference>